<reference evidence="2" key="1">
    <citation type="submission" date="2022-03" db="EMBL/GenBank/DDBJ databases">
        <authorList>
            <person name="Sayadi A."/>
        </authorList>
    </citation>
    <scope>NUCLEOTIDE SEQUENCE</scope>
</reference>
<protein>
    <submittedName>
        <fullName evidence="2">Uncharacterized protein</fullName>
    </submittedName>
</protein>
<feature type="compositionally biased region" description="Pro residues" evidence="1">
    <location>
        <begin position="63"/>
        <end position="79"/>
    </location>
</feature>
<dbReference type="Proteomes" id="UP001152888">
    <property type="component" value="Unassembled WGS sequence"/>
</dbReference>
<organism evidence="2 3">
    <name type="scientific">Acanthoscelides obtectus</name>
    <name type="common">Bean weevil</name>
    <name type="synonym">Bruchus obtectus</name>
    <dbReference type="NCBI Taxonomy" id="200917"/>
    <lineage>
        <taxon>Eukaryota</taxon>
        <taxon>Metazoa</taxon>
        <taxon>Ecdysozoa</taxon>
        <taxon>Arthropoda</taxon>
        <taxon>Hexapoda</taxon>
        <taxon>Insecta</taxon>
        <taxon>Pterygota</taxon>
        <taxon>Neoptera</taxon>
        <taxon>Endopterygota</taxon>
        <taxon>Coleoptera</taxon>
        <taxon>Polyphaga</taxon>
        <taxon>Cucujiformia</taxon>
        <taxon>Chrysomeloidea</taxon>
        <taxon>Chrysomelidae</taxon>
        <taxon>Bruchinae</taxon>
        <taxon>Bruchini</taxon>
        <taxon>Acanthoscelides</taxon>
    </lineage>
</organism>
<dbReference type="OrthoDB" id="438268at2759"/>
<evidence type="ECO:0000313" key="2">
    <source>
        <dbReference type="EMBL" id="CAH1975148.1"/>
    </source>
</evidence>
<dbReference type="AlphaFoldDB" id="A0A9P0KNK8"/>
<gene>
    <name evidence="2" type="ORF">ACAOBT_LOCUS11473</name>
</gene>
<sequence>MNNPLQLDTIESNLYLIYKNPFKMTQYLQLKWNPIYSSKERGTLLNISIKILLTLVLPASSPAAPPLSPVPSPSSPFSPPTSSSTSLGVVASNRTPRLDVYRATVGLSEEVGAIRREAAADTFGCWWFTARFRHLECKP</sequence>
<dbReference type="EMBL" id="CAKOFQ010006833">
    <property type="protein sequence ID" value="CAH1975148.1"/>
    <property type="molecule type" value="Genomic_DNA"/>
</dbReference>
<name>A0A9P0KNK8_ACAOB</name>
<comment type="caution">
    <text evidence="2">The sequence shown here is derived from an EMBL/GenBank/DDBJ whole genome shotgun (WGS) entry which is preliminary data.</text>
</comment>
<proteinExistence type="predicted"/>
<keyword evidence="3" id="KW-1185">Reference proteome</keyword>
<accession>A0A9P0KNK8</accession>
<evidence type="ECO:0000313" key="3">
    <source>
        <dbReference type="Proteomes" id="UP001152888"/>
    </source>
</evidence>
<evidence type="ECO:0000256" key="1">
    <source>
        <dbReference type="SAM" id="MobiDB-lite"/>
    </source>
</evidence>
<feature type="region of interest" description="Disordered" evidence="1">
    <location>
        <begin position="62"/>
        <end position="89"/>
    </location>
</feature>